<accession>A6IZS0</accession>
<feature type="region of interest" description="Disordered" evidence="1">
    <location>
        <begin position="1"/>
        <end position="43"/>
    </location>
</feature>
<proteinExistence type="predicted"/>
<evidence type="ECO:0000313" key="3">
    <source>
        <dbReference type="Proteomes" id="UP000234681"/>
    </source>
</evidence>
<evidence type="ECO:0000313" key="2">
    <source>
        <dbReference type="EMBL" id="EDL92748.1"/>
    </source>
</evidence>
<sequence>MKSTSSSLSGCPGPRRSGTALTSENFPRELTSKGQGMGYRSPQTVSSLPRLLAEVFCPQCLGITATLWSPLLASSGRTLRYKQMMLGPGTLSSLPVSHTCVPVT</sequence>
<organism evidence="2 3">
    <name type="scientific">Rattus norvegicus</name>
    <name type="common">Rat</name>
    <dbReference type="NCBI Taxonomy" id="10116"/>
    <lineage>
        <taxon>Eukaryota</taxon>
        <taxon>Metazoa</taxon>
        <taxon>Chordata</taxon>
        <taxon>Craniata</taxon>
        <taxon>Vertebrata</taxon>
        <taxon>Euteleostomi</taxon>
        <taxon>Mammalia</taxon>
        <taxon>Eutheria</taxon>
        <taxon>Euarchontoglires</taxon>
        <taxon>Glires</taxon>
        <taxon>Rodentia</taxon>
        <taxon>Myomorpha</taxon>
        <taxon>Muroidea</taxon>
        <taxon>Muridae</taxon>
        <taxon>Murinae</taxon>
        <taxon>Rattus</taxon>
    </lineage>
</organism>
<protein>
    <submittedName>
        <fullName evidence="2">RCG51397</fullName>
    </submittedName>
</protein>
<dbReference type="EMBL" id="CH473972">
    <property type="protein sequence ID" value="EDL92748.1"/>
    <property type="molecule type" value="Genomic_DNA"/>
</dbReference>
<reference evidence="3" key="1">
    <citation type="submission" date="2005-09" db="EMBL/GenBank/DDBJ databases">
        <authorList>
            <person name="Mural R.J."/>
            <person name="Li P.W."/>
            <person name="Adams M.D."/>
            <person name="Amanatides P.G."/>
            <person name="Baden-Tillson H."/>
            <person name="Barnstead M."/>
            <person name="Chin S.H."/>
            <person name="Dew I."/>
            <person name="Evans C.A."/>
            <person name="Ferriera S."/>
            <person name="Flanigan M."/>
            <person name="Fosler C."/>
            <person name="Glodek A."/>
            <person name="Gu Z."/>
            <person name="Holt R.A."/>
            <person name="Jennings D."/>
            <person name="Kraft C.L."/>
            <person name="Lu F."/>
            <person name="Nguyen T."/>
            <person name="Nusskern D.R."/>
            <person name="Pfannkoch C.M."/>
            <person name="Sitter C."/>
            <person name="Sutton G.G."/>
            <person name="Venter J.C."/>
            <person name="Wang Z."/>
            <person name="Woodage T."/>
            <person name="Zheng X.H."/>
            <person name="Zhong F."/>
        </authorList>
    </citation>
    <scope>NUCLEOTIDE SEQUENCE [LARGE SCALE GENOMIC DNA]</scope>
    <source>
        <strain>BN</strain>
        <strain evidence="3">Sprague-Dawley</strain>
    </source>
</reference>
<dbReference type="AlphaFoldDB" id="A6IZS0"/>
<name>A6IZS0_RAT</name>
<evidence type="ECO:0000256" key="1">
    <source>
        <dbReference type="SAM" id="MobiDB-lite"/>
    </source>
</evidence>
<dbReference type="Proteomes" id="UP000234681">
    <property type="component" value="Chromosome 19"/>
</dbReference>
<feature type="non-terminal residue" evidence="2">
    <location>
        <position position="104"/>
    </location>
</feature>
<gene>
    <name evidence="2" type="ORF">rCG_51397</name>
</gene>